<name>A0A0V1GE63_TRIPS</name>
<protein>
    <submittedName>
        <fullName evidence="1">Uncharacterized protein</fullName>
    </submittedName>
</protein>
<dbReference type="EMBL" id="JYDS01003178">
    <property type="protein sequence ID" value="KRY96444.1"/>
    <property type="molecule type" value="Genomic_DNA"/>
</dbReference>
<dbReference type="AlphaFoldDB" id="A0A0V1GE63"/>
<evidence type="ECO:0000313" key="1">
    <source>
        <dbReference type="EMBL" id="KRY96444.1"/>
    </source>
</evidence>
<feature type="non-terminal residue" evidence="1">
    <location>
        <position position="65"/>
    </location>
</feature>
<organism evidence="1 3">
    <name type="scientific">Trichinella pseudospiralis</name>
    <name type="common">Parasitic roundworm</name>
    <dbReference type="NCBI Taxonomy" id="6337"/>
    <lineage>
        <taxon>Eukaryota</taxon>
        <taxon>Metazoa</taxon>
        <taxon>Ecdysozoa</taxon>
        <taxon>Nematoda</taxon>
        <taxon>Enoplea</taxon>
        <taxon>Dorylaimia</taxon>
        <taxon>Trichinellida</taxon>
        <taxon>Trichinellidae</taxon>
        <taxon>Trichinella</taxon>
    </lineage>
</organism>
<evidence type="ECO:0000313" key="2">
    <source>
        <dbReference type="EMBL" id="KRY96746.1"/>
    </source>
</evidence>
<sequence>MIIKASNHRYGSDAKPFFLSKAGNLCDCTFVLTLTACSVHFVRVHKPAVQPAVEYEQADVSTANC</sequence>
<gene>
    <name evidence="1" type="ORF">T4B_553</name>
    <name evidence="2" type="ORF">T4B_8025</name>
</gene>
<reference evidence="1 3" key="1">
    <citation type="submission" date="2015-01" db="EMBL/GenBank/DDBJ databases">
        <title>Evolution of Trichinella species and genotypes.</title>
        <authorList>
            <person name="Korhonen P.K."/>
            <person name="Edoardo P."/>
            <person name="Giuseppe L.R."/>
            <person name="Gasser R.B."/>
        </authorList>
    </citation>
    <scope>NUCLEOTIDE SEQUENCE [LARGE SCALE GENOMIC DNA]</scope>
    <source>
        <strain evidence="1">ISS588</strain>
    </source>
</reference>
<keyword evidence="3" id="KW-1185">Reference proteome</keyword>
<comment type="caution">
    <text evidence="1">The sequence shown here is derived from an EMBL/GenBank/DDBJ whole genome shotgun (WGS) entry which is preliminary data.</text>
</comment>
<proteinExistence type="predicted"/>
<accession>A0A0V1GE63</accession>
<evidence type="ECO:0000313" key="3">
    <source>
        <dbReference type="Proteomes" id="UP000054805"/>
    </source>
</evidence>
<dbReference type="EMBL" id="JYDS01002932">
    <property type="protein sequence ID" value="KRY96746.1"/>
    <property type="molecule type" value="Genomic_DNA"/>
</dbReference>
<dbReference type="Proteomes" id="UP000054805">
    <property type="component" value="Unassembled WGS sequence"/>
</dbReference>